<evidence type="ECO:0000256" key="1">
    <source>
        <dbReference type="SAM" id="MobiDB-lite"/>
    </source>
</evidence>
<accession>A0AAX4IZY4</accession>
<feature type="region of interest" description="Disordered" evidence="1">
    <location>
        <begin position="196"/>
        <end position="224"/>
    </location>
</feature>
<organism evidence="2 3">
    <name type="scientific">Colletotrichum destructivum</name>
    <dbReference type="NCBI Taxonomy" id="34406"/>
    <lineage>
        <taxon>Eukaryota</taxon>
        <taxon>Fungi</taxon>
        <taxon>Dikarya</taxon>
        <taxon>Ascomycota</taxon>
        <taxon>Pezizomycotina</taxon>
        <taxon>Sordariomycetes</taxon>
        <taxon>Hypocreomycetidae</taxon>
        <taxon>Glomerellales</taxon>
        <taxon>Glomerellaceae</taxon>
        <taxon>Colletotrichum</taxon>
        <taxon>Colletotrichum destructivum species complex</taxon>
    </lineage>
</organism>
<keyword evidence="3" id="KW-1185">Reference proteome</keyword>
<protein>
    <submittedName>
        <fullName evidence="2">Uncharacterized protein</fullName>
    </submittedName>
</protein>
<dbReference type="KEGG" id="cdet:87950244"/>
<dbReference type="AlphaFoldDB" id="A0AAX4IZY4"/>
<dbReference type="EMBL" id="CP137313">
    <property type="protein sequence ID" value="WQF88730.1"/>
    <property type="molecule type" value="Genomic_DNA"/>
</dbReference>
<dbReference type="GeneID" id="87950244"/>
<dbReference type="RefSeq" id="XP_062785951.1">
    <property type="nucleotide sequence ID" value="XM_062929900.1"/>
</dbReference>
<evidence type="ECO:0000313" key="3">
    <source>
        <dbReference type="Proteomes" id="UP001322277"/>
    </source>
</evidence>
<proteinExistence type="predicted"/>
<gene>
    <name evidence="2" type="ORF">CDEST_13744</name>
</gene>
<sequence length="224" mass="24194">MDNDGQRHVTMERIHEMIFTTFNDIHFYKGSKRRRLDPRRRGIPRSCVASSTDELSDWPITEHSLIPHRTISYQLNSRLLHLCVKPPVQSGSVCQEAGTVPATPALIGKKAGHGESITQPPSNCKLPAPASQNHKTRHLEQQNGATSPGEGTTLLTFTAFCKKEKFANRPNGVCDGACLGCGSLWDAEECCLSRPTSGGCKGSTSKEGGANPLVGLGGYPEEPA</sequence>
<feature type="region of interest" description="Disordered" evidence="1">
    <location>
        <begin position="128"/>
        <end position="149"/>
    </location>
</feature>
<reference evidence="3" key="1">
    <citation type="journal article" date="2023" name="bioRxiv">
        <title>Complete genome of the Medicago anthracnose fungus, Colletotrichum destructivum, reveals a mini-chromosome-like region within a core chromosome.</title>
        <authorList>
            <person name="Lapalu N."/>
            <person name="Simon A."/>
            <person name="Lu A."/>
            <person name="Plaumann P.-L."/>
            <person name="Amselem J."/>
            <person name="Pigne S."/>
            <person name="Auger A."/>
            <person name="Koch C."/>
            <person name="Dallery J.-F."/>
            <person name="O'Connell R.J."/>
        </authorList>
    </citation>
    <scope>NUCLEOTIDE SEQUENCE [LARGE SCALE GENOMIC DNA]</scope>
    <source>
        <strain evidence="3">CBS 520.97</strain>
    </source>
</reference>
<dbReference type="Proteomes" id="UP001322277">
    <property type="component" value="Chromosome 9"/>
</dbReference>
<evidence type="ECO:0000313" key="2">
    <source>
        <dbReference type="EMBL" id="WQF88730.1"/>
    </source>
</evidence>
<name>A0AAX4IZY4_9PEZI</name>